<name>A0ABQ9I9U1_9NEOP</name>
<keyword evidence="2" id="KW-1185">Reference proteome</keyword>
<dbReference type="EMBL" id="JARBHB010000002">
    <property type="protein sequence ID" value="KAJ8893419.1"/>
    <property type="molecule type" value="Genomic_DNA"/>
</dbReference>
<comment type="caution">
    <text evidence="1">The sequence shown here is derived from an EMBL/GenBank/DDBJ whole genome shotgun (WGS) entry which is preliminary data.</text>
</comment>
<organism evidence="1 2">
    <name type="scientific">Dryococelus australis</name>
    <dbReference type="NCBI Taxonomy" id="614101"/>
    <lineage>
        <taxon>Eukaryota</taxon>
        <taxon>Metazoa</taxon>
        <taxon>Ecdysozoa</taxon>
        <taxon>Arthropoda</taxon>
        <taxon>Hexapoda</taxon>
        <taxon>Insecta</taxon>
        <taxon>Pterygota</taxon>
        <taxon>Neoptera</taxon>
        <taxon>Polyneoptera</taxon>
        <taxon>Phasmatodea</taxon>
        <taxon>Verophasmatodea</taxon>
        <taxon>Anareolatae</taxon>
        <taxon>Phasmatidae</taxon>
        <taxon>Eurycanthinae</taxon>
        <taxon>Dryococelus</taxon>
    </lineage>
</organism>
<gene>
    <name evidence="1" type="ORF">PR048_006010</name>
</gene>
<sequence length="169" mass="18525">MPLVGGFSRGSPVSPAPSFRCRSIFTSITLIGSQNLAVKSRQNLLTSLIFTELPMNKVIWLNRTYDLVCDYRAGRCHLAGFLGDIPFPPPLHSGAALYSSTRFDFISFQDLDLESRPNHSTPLRNKVAMDENRLALIGTGCSTRGVDTSFQPAIKMGEVIWDGDGATTE</sequence>
<evidence type="ECO:0000313" key="1">
    <source>
        <dbReference type="EMBL" id="KAJ8893419.1"/>
    </source>
</evidence>
<evidence type="ECO:0000313" key="2">
    <source>
        <dbReference type="Proteomes" id="UP001159363"/>
    </source>
</evidence>
<dbReference type="Proteomes" id="UP001159363">
    <property type="component" value="Chromosome 2"/>
</dbReference>
<reference evidence="1 2" key="1">
    <citation type="submission" date="2023-02" db="EMBL/GenBank/DDBJ databases">
        <title>LHISI_Scaffold_Assembly.</title>
        <authorList>
            <person name="Stuart O.P."/>
            <person name="Cleave R."/>
            <person name="Magrath M.J.L."/>
            <person name="Mikheyev A.S."/>
        </authorList>
    </citation>
    <scope>NUCLEOTIDE SEQUENCE [LARGE SCALE GENOMIC DNA]</scope>
    <source>
        <strain evidence="1">Daus_M_001</strain>
        <tissue evidence="1">Leg muscle</tissue>
    </source>
</reference>
<protein>
    <submittedName>
        <fullName evidence="1">Uncharacterized protein</fullName>
    </submittedName>
</protein>
<accession>A0ABQ9I9U1</accession>
<proteinExistence type="predicted"/>